<evidence type="ECO:0000256" key="1">
    <source>
        <dbReference type="SAM" id="Coils"/>
    </source>
</evidence>
<feature type="coiled-coil region" evidence="1">
    <location>
        <begin position="189"/>
        <end position="216"/>
    </location>
</feature>
<comment type="caution">
    <text evidence="3">The sequence shown here is derived from an EMBL/GenBank/DDBJ whole genome shotgun (WGS) entry which is preliminary data.</text>
</comment>
<accession>A0ABX2AJG7</accession>
<keyword evidence="1" id="KW-0175">Coiled coil</keyword>
<organism evidence="3 4">
    <name type="scientific">Xylanibacter muris</name>
    <dbReference type="NCBI Taxonomy" id="2736290"/>
    <lineage>
        <taxon>Bacteria</taxon>
        <taxon>Pseudomonadati</taxon>
        <taxon>Bacteroidota</taxon>
        <taxon>Bacteroidia</taxon>
        <taxon>Bacteroidales</taxon>
        <taxon>Prevotellaceae</taxon>
        <taxon>Xylanibacter</taxon>
    </lineage>
</organism>
<dbReference type="EMBL" id="JABKKF010000001">
    <property type="protein sequence ID" value="NPD90840.1"/>
    <property type="molecule type" value="Genomic_DNA"/>
</dbReference>
<evidence type="ECO:0000313" key="4">
    <source>
        <dbReference type="Proteomes" id="UP000714420"/>
    </source>
</evidence>
<protein>
    <recommendedName>
        <fullName evidence="5">Ricin B lectin domain-containing protein</fullName>
    </recommendedName>
</protein>
<evidence type="ECO:0008006" key="5">
    <source>
        <dbReference type="Google" id="ProtNLM"/>
    </source>
</evidence>
<keyword evidence="4" id="KW-1185">Reference proteome</keyword>
<keyword evidence="2" id="KW-0732">Signal</keyword>
<feature type="signal peptide" evidence="2">
    <location>
        <begin position="1"/>
        <end position="19"/>
    </location>
</feature>
<dbReference type="Proteomes" id="UP000714420">
    <property type="component" value="Unassembled WGS sequence"/>
</dbReference>
<proteinExistence type="predicted"/>
<feature type="chain" id="PRO_5046993987" description="Ricin B lectin domain-containing protein" evidence="2">
    <location>
        <begin position="20"/>
        <end position="330"/>
    </location>
</feature>
<gene>
    <name evidence="3" type="ORF">HPS56_00440</name>
</gene>
<dbReference type="RefSeq" id="WP_172272179.1">
    <property type="nucleotide sequence ID" value="NZ_CASGMU010000001.1"/>
</dbReference>
<name>A0ABX2AJG7_9BACT</name>
<evidence type="ECO:0000313" key="3">
    <source>
        <dbReference type="EMBL" id="NPD90840.1"/>
    </source>
</evidence>
<evidence type="ECO:0000256" key="2">
    <source>
        <dbReference type="SAM" id="SignalP"/>
    </source>
</evidence>
<reference evidence="3 4" key="1">
    <citation type="submission" date="2020-05" db="EMBL/GenBank/DDBJ databases">
        <title>Distinct polysaccharide utilization as determinants for interspecies competition between intestinal Prevotella spp.</title>
        <authorList>
            <person name="Galvez E.J.C."/>
            <person name="Iljazovic A."/>
            <person name="Strowig T."/>
        </authorList>
    </citation>
    <scope>NUCLEOTIDE SEQUENCE [LARGE SCALE GENOMIC DNA]</scope>
    <source>
        <strain evidence="3 4">PMUR</strain>
    </source>
</reference>
<sequence>MKNLFLLLLACINCLWLQAVERIAPIFPDFVELESGKDYYLYNTGREKFLTSNGTSSYAYIGETGVRTNILLEEGFYKIKFIFNQKYLYRNSNSLYINESFNKNYCYWDIRKTDNQTYTIQTPLGKSYYNENQYVGNNTNNDDTKVYPNLSNDNNIEWKFIDGDAGDMYYARLRLYDALEAMDGKEYNIEKFEEIYANTNSTIEEINNAADILNNANTITSNYNFPEWNDYPILFESSPDKKWNANSDRIECSGLESGTSTLTATVVTNNDATLCYELNGGENLKFIVDGKEKKSFYSKQLNHQRRYFFELTPGKHIIQWTAEESNSTIY</sequence>